<dbReference type="AlphaFoldDB" id="A0A853DSW2"/>
<keyword evidence="3" id="KW-1185">Reference proteome</keyword>
<dbReference type="Pfam" id="PF11377">
    <property type="entry name" value="DUF3180"/>
    <property type="match status" value="1"/>
</dbReference>
<dbReference type="EMBL" id="JACCHJ010000001">
    <property type="protein sequence ID" value="NYK10539.1"/>
    <property type="molecule type" value="Genomic_DNA"/>
</dbReference>
<proteinExistence type="predicted"/>
<keyword evidence="1" id="KW-0812">Transmembrane</keyword>
<protein>
    <recommendedName>
        <fullName evidence="4">DUF3180 domain-containing protein</fullName>
    </recommendedName>
</protein>
<accession>A0A853DSW2</accession>
<gene>
    <name evidence="2" type="ORF">HNR14_002420</name>
</gene>
<keyword evidence="1" id="KW-0472">Membrane</keyword>
<dbReference type="Proteomes" id="UP000521075">
    <property type="component" value="Unassembled WGS sequence"/>
</dbReference>
<evidence type="ECO:0000313" key="3">
    <source>
        <dbReference type="Proteomes" id="UP000521075"/>
    </source>
</evidence>
<sequence>MNRTRPTSLLGFGVVGLVVGFLGELGASATGMAVFIPPLTLPITLVAVAVIIVAFAVPIRRAVRGRSARRIDPFQATRIVVLAKACGLSGALLTGAGIGVLAYLLSRDVLPGGSAILLTVLATVGAVVLLVAGLIAESFCSLPPDHDDDDDHPETAHVDPR</sequence>
<name>A0A853DSW2_9MICO</name>
<dbReference type="InterPro" id="IPR021517">
    <property type="entry name" value="DUF3180"/>
</dbReference>
<feature type="transmembrane region" description="Helical" evidence="1">
    <location>
        <begin position="79"/>
        <end position="104"/>
    </location>
</feature>
<feature type="transmembrane region" description="Helical" evidence="1">
    <location>
        <begin position="39"/>
        <end position="59"/>
    </location>
</feature>
<organism evidence="2 3">
    <name type="scientific">Leifsonia naganoensis</name>
    <dbReference type="NCBI Taxonomy" id="150025"/>
    <lineage>
        <taxon>Bacteria</taxon>
        <taxon>Bacillati</taxon>
        <taxon>Actinomycetota</taxon>
        <taxon>Actinomycetes</taxon>
        <taxon>Micrococcales</taxon>
        <taxon>Microbacteriaceae</taxon>
        <taxon>Leifsonia</taxon>
    </lineage>
</organism>
<keyword evidence="1" id="KW-1133">Transmembrane helix</keyword>
<reference evidence="2 3" key="1">
    <citation type="submission" date="2020-07" db="EMBL/GenBank/DDBJ databases">
        <title>Sequencing the genomes of 1000 actinobacteria strains.</title>
        <authorList>
            <person name="Klenk H.-P."/>
        </authorList>
    </citation>
    <scope>NUCLEOTIDE SEQUENCE [LARGE SCALE GENOMIC DNA]</scope>
    <source>
        <strain evidence="2 3">DSM 15166</strain>
    </source>
</reference>
<evidence type="ECO:0000256" key="1">
    <source>
        <dbReference type="SAM" id="Phobius"/>
    </source>
</evidence>
<evidence type="ECO:0000313" key="2">
    <source>
        <dbReference type="EMBL" id="NYK10539.1"/>
    </source>
</evidence>
<comment type="caution">
    <text evidence="2">The sequence shown here is derived from an EMBL/GenBank/DDBJ whole genome shotgun (WGS) entry which is preliminary data.</text>
</comment>
<feature type="transmembrane region" description="Helical" evidence="1">
    <location>
        <begin position="116"/>
        <end position="136"/>
    </location>
</feature>
<dbReference type="RefSeq" id="WP_179701257.1">
    <property type="nucleotide sequence ID" value="NZ_BAAAHA010000006.1"/>
</dbReference>
<evidence type="ECO:0008006" key="4">
    <source>
        <dbReference type="Google" id="ProtNLM"/>
    </source>
</evidence>